<feature type="transmembrane region" description="Helical" evidence="6">
    <location>
        <begin position="454"/>
        <end position="475"/>
    </location>
</feature>
<comment type="subcellular location">
    <subcellularLocation>
        <location evidence="1">Membrane</location>
        <topology evidence="1">Multi-pass membrane protein</topology>
    </subcellularLocation>
</comment>
<dbReference type="Gene3D" id="1.20.1250.20">
    <property type="entry name" value="MFS general substrate transporter like domains"/>
    <property type="match status" value="1"/>
</dbReference>
<comment type="caution">
    <text evidence="8">The sequence shown here is derived from an EMBL/GenBank/DDBJ whole genome shotgun (WGS) entry which is preliminary data.</text>
</comment>
<feature type="transmembrane region" description="Helical" evidence="6">
    <location>
        <begin position="386"/>
        <end position="407"/>
    </location>
</feature>
<gene>
    <name evidence="8" type="ORF">SEUCBS140593_006653</name>
</gene>
<keyword evidence="5 6" id="KW-0472">Membrane</keyword>
<feature type="transmembrane region" description="Helical" evidence="6">
    <location>
        <begin position="234"/>
        <end position="255"/>
    </location>
</feature>
<accession>A0ABP0C704</accession>
<dbReference type="InterPro" id="IPR020846">
    <property type="entry name" value="MFS_dom"/>
</dbReference>
<sequence length="557" mass="61681">MANNETDIRSPATDTNTEKPAFGHVEQSVLEEIGHAKVDGYESYGLAKSRFDNLTIPQTIWKFKRVVLIIISVYTGYICEGFELNSSGSVIANAGFIRQFGSGDDTGVRSLSTTWVSTWSALLNVGQILTFTHISWFADRFGRKASFYLAWSWLALGCMFINVAKSPSVWALGKLCNGAGVGVLQVTCQIYAMEVSPNKIRGGLVTFQAVWSDIGGIIIAVMMQQLNSKYPDNYLLAMRILWAPIGLMLICWFLAPESPWFHARHGNKEKAIKCMKQLYGGVEGYDFEEEYSIIEKTIEHEKGLLTSKINTLDILKGRNLKRTLTVMVLSAGQQLAGLVIISTYSTYFFSLAGLSDPFLATVILSCVNLFAMICWSLSTDKIGRRLIICCCQTFATVILFVVGALWWTGAQSGSVTGGTVLLVICCFWSFSFQPISMSYYLYSAELPSAYLRTKTGPVTFFINSVLGIATCYATPPMLLKMGVKSGFVFGAFSVPICIAMWLMVPETKGRSAAEIDELYERQIPAWRWNKTVTAVEEEMQTVVQIKGNIGSEVKTVE</sequence>
<dbReference type="InterPro" id="IPR050360">
    <property type="entry name" value="MFS_Sugar_Transporters"/>
</dbReference>
<evidence type="ECO:0000256" key="1">
    <source>
        <dbReference type="ARBA" id="ARBA00004141"/>
    </source>
</evidence>
<evidence type="ECO:0000259" key="7">
    <source>
        <dbReference type="PROSITE" id="PS50850"/>
    </source>
</evidence>
<dbReference type="SUPFAM" id="SSF103473">
    <property type="entry name" value="MFS general substrate transporter"/>
    <property type="match status" value="1"/>
</dbReference>
<dbReference type="PANTHER" id="PTHR48022:SF2">
    <property type="entry name" value="PLASTIDIC GLUCOSE TRANSPORTER 4"/>
    <property type="match status" value="1"/>
</dbReference>
<dbReference type="EMBL" id="CAWUHD010000074">
    <property type="protein sequence ID" value="CAK7227666.1"/>
    <property type="molecule type" value="Genomic_DNA"/>
</dbReference>
<evidence type="ECO:0000256" key="4">
    <source>
        <dbReference type="ARBA" id="ARBA00022989"/>
    </source>
</evidence>
<reference evidence="8 9" key="1">
    <citation type="submission" date="2024-01" db="EMBL/GenBank/DDBJ databases">
        <authorList>
            <person name="Allen C."/>
            <person name="Tagirdzhanova G."/>
        </authorList>
    </citation>
    <scope>NUCLEOTIDE SEQUENCE [LARGE SCALE GENOMIC DNA]</scope>
</reference>
<feature type="transmembrane region" description="Helical" evidence="6">
    <location>
        <begin position="357"/>
        <end position="377"/>
    </location>
</feature>
<evidence type="ECO:0000313" key="8">
    <source>
        <dbReference type="EMBL" id="CAK7227666.1"/>
    </source>
</evidence>
<name>A0ABP0C704_9PEZI</name>
<dbReference type="PROSITE" id="PS00216">
    <property type="entry name" value="SUGAR_TRANSPORT_1"/>
    <property type="match status" value="1"/>
</dbReference>
<dbReference type="InterPro" id="IPR005828">
    <property type="entry name" value="MFS_sugar_transport-like"/>
</dbReference>
<feature type="domain" description="Major facilitator superfamily (MFS) profile" evidence="7">
    <location>
        <begin position="69"/>
        <end position="508"/>
    </location>
</feature>
<feature type="transmembrane region" description="Helical" evidence="6">
    <location>
        <begin position="324"/>
        <end position="345"/>
    </location>
</feature>
<organism evidence="8 9">
    <name type="scientific">Sporothrix eucalyptigena</name>
    <dbReference type="NCBI Taxonomy" id="1812306"/>
    <lineage>
        <taxon>Eukaryota</taxon>
        <taxon>Fungi</taxon>
        <taxon>Dikarya</taxon>
        <taxon>Ascomycota</taxon>
        <taxon>Pezizomycotina</taxon>
        <taxon>Sordariomycetes</taxon>
        <taxon>Sordariomycetidae</taxon>
        <taxon>Ophiostomatales</taxon>
        <taxon>Ophiostomataceae</taxon>
        <taxon>Sporothrix</taxon>
    </lineage>
</organism>
<comment type="similarity">
    <text evidence="2">Belongs to the major facilitator superfamily. Sugar transporter (TC 2.A.1.1) family.</text>
</comment>
<protein>
    <recommendedName>
        <fullName evidence="7">Major facilitator superfamily (MFS) profile domain-containing protein</fullName>
    </recommendedName>
</protein>
<feature type="transmembrane region" description="Helical" evidence="6">
    <location>
        <begin position="145"/>
        <end position="164"/>
    </location>
</feature>
<dbReference type="InterPro" id="IPR036259">
    <property type="entry name" value="MFS_trans_sf"/>
</dbReference>
<dbReference type="Proteomes" id="UP001642482">
    <property type="component" value="Unassembled WGS sequence"/>
</dbReference>
<dbReference type="PROSITE" id="PS50850">
    <property type="entry name" value="MFS"/>
    <property type="match status" value="1"/>
</dbReference>
<keyword evidence="3 6" id="KW-0812">Transmembrane</keyword>
<dbReference type="PANTHER" id="PTHR48022">
    <property type="entry name" value="PLASTIDIC GLUCOSE TRANSPORTER 4"/>
    <property type="match status" value="1"/>
</dbReference>
<dbReference type="Pfam" id="PF00083">
    <property type="entry name" value="Sugar_tr"/>
    <property type="match status" value="1"/>
</dbReference>
<evidence type="ECO:0000256" key="2">
    <source>
        <dbReference type="ARBA" id="ARBA00010992"/>
    </source>
</evidence>
<keyword evidence="4 6" id="KW-1133">Transmembrane helix</keyword>
<evidence type="ECO:0000256" key="6">
    <source>
        <dbReference type="SAM" id="Phobius"/>
    </source>
</evidence>
<keyword evidence="9" id="KW-1185">Reference proteome</keyword>
<evidence type="ECO:0000256" key="3">
    <source>
        <dbReference type="ARBA" id="ARBA00022692"/>
    </source>
</evidence>
<proteinExistence type="inferred from homology"/>
<feature type="transmembrane region" description="Helical" evidence="6">
    <location>
        <begin position="419"/>
        <end position="442"/>
    </location>
</feature>
<dbReference type="InterPro" id="IPR005829">
    <property type="entry name" value="Sugar_transporter_CS"/>
</dbReference>
<evidence type="ECO:0000313" key="9">
    <source>
        <dbReference type="Proteomes" id="UP001642482"/>
    </source>
</evidence>
<feature type="transmembrane region" description="Helical" evidence="6">
    <location>
        <begin position="204"/>
        <end position="222"/>
    </location>
</feature>
<feature type="transmembrane region" description="Helical" evidence="6">
    <location>
        <begin position="487"/>
        <end position="504"/>
    </location>
</feature>
<evidence type="ECO:0000256" key="5">
    <source>
        <dbReference type="ARBA" id="ARBA00023136"/>
    </source>
</evidence>